<evidence type="ECO:0008006" key="3">
    <source>
        <dbReference type="Google" id="ProtNLM"/>
    </source>
</evidence>
<protein>
    <recommendedName>
        <fullName evidence="3">DUF4325 domain-containing protein</fullName>
    </recommendedName>
</protein>
<comment type="caution">
    <text evidence="1">The sequence shown here is derived from an EMBL/GenBank/DDBJ whole genome shotgun (WGS) entry which is preliminary data.</text>
</comment>
<organism evidence="1 2">
    <name type="scientific">Coraliomargarita sinensis</name>
    <dbReference type="NCBI Taxonomy" id="2174842"/>
    <lineage>
        <taxon>Bacteria</taxon>
        <taxon>Pseudomonadati</taxon>
        <taxon>Verrucomicrobiota</taxon>
        <taxon>Opitutia</taxon>
        <taxon>Puniceicoccales</taxon>
        <taxon>Coraliomargaritaceae</taxon>
        <taxon>Coraliomargarita</taxon>
    </lineage>
</organism>
<gene>
    <name evidence="1" type="ORF">DDZ13_09665</name>
</gene>
<proteinExistence type="predicted"/>
<reference evidence="1 2" key="1">
    <citation type="submission" date="2018-05" db="EMBL/GenBank/DDBJ databases">
        <title>Coraliomargarita sinensis sp. nov., isolated from a marine solar saltern.</title>
        <authorList>
            <person name="Zhou L.Y."/>
        </authorList>
    </citation>
    <scope>NUCLEOTIDE SEQUENCE [LARGE SCALE GENOMIC DNA]</scope>
    <source>
        <strain evidence="1 2">WN38</strain>
    </source>
</reference>
<keyword evidence="2" id="KW-1185">Reference proteome</keyword>
<dbReference type="Proteomes" id="UP000247099">
    <property type="component" value="Unassembled WGS sequence"/>
</dbReference>
<name>A0A317ZHX3_9BACT</name>
<accession>A0A317ZHX3</accession>
<sequence length="188" mass="21154">MLLIELKKSFPETPYLWGASLGDDLWESVRDEVKRSNAQSDIVAVFDFEGVKATNASFLKASILPCFKEADLAVGKQVYPLVKNLAHDVEEEIHEIFHARKLPIQKILNRDNSFSGILGYIEPYLVDTLRLLAKTGPSSAPKLREIDDSGIGTTGWNNRLNELNALRLATRKKEGRSWIFQAIAKEIE</sequence>
<dbReference type="InParanoid" id="A0A317ZHX3"/>
<evidence type="ECO:0000313" key="2">
    <source>
        <dbReference type="Proteomes" id="UP000247099"/>
    </source>
</evidence>
<dbReference type="EMBL" id="QHJQ01000006">
    <property type="protein sequence ID" value="PXA03897.1"/>
    <property type="molecule type" value="Genomic_DNA"/>
</dbReference>
<dbReference type="RefSeq" id="WP_110131253.1">
    <property type="nucleotide sequence ID" value="NZ_QHJQ01000006.1"/>
</dbReference>
<dbReference type="AlphaFoldDB" id="A0A317ZHX3"/>
<evidence type="ECO:0000313" key="1">
    <source>
        <dbReference type="EMBL" id="PXA03897.1"/>
    </source>
</evidence>